<evidence type="ECO:0000256" key="4">
    <source>
        <dbReference type="ARBA" id="ARBA00023163"/>
    </source>
</evidence>
<dbReference type="InterPro" id="IPR014284">
    <property type="entry name" value="RNA_pol_sigma-70_dom"/>
</dbReference>
<feature type="domain" description="RNA polymerase sigma-70 region 2" evidence="6">
    <location>
        <begin position="12"/>
        <end position="72"/>
    </location>
</feature>
<keyword evidence="3" id="KW-0731">Sigma factor</keyword>
<accession>A0A0S4LHN2</accession>
<dbReference type="InterPro" id="IPR013325">
    <property type="entry name" value="RNA_pol_sigma_r2"/>
</dbReference>
<dbReference type="RefSeq" id="WP_175304448.1">
    <property type="nucleotide sequence ID" value="NZ_CZPZ01000010.1"/>
</dbReference>
<dbReference type="InterPro" id="IPR039425">
    <property type="entry name" value="RNA_pol_sigma-70-like"/>
</dbReference>
<keyword evidence="2" id="KW-0805">Transcription regulation</keyword>
<evidence type="ECO:0000256" key="1">
    <source>
        <dbReference type="ARBA" id="ARBA00010641"/>
    </source>
</evidence>
<evidence type="ECO:0000259" key="6">
    <source>
        <dbReference type="Pfam" id="PF04542"/>
    </source>
</evidence>
<dbReference type="Gene3D" id="1.10.1740.10">
    <property type="match status" value="1"/>
</dbReference>
<evidence type="ECO:0000256" key="2">
    <source>
        <dbReference type="ARBA" id="ARBA00023015"/>
    </source>
</evidence>
<dbReference type="Pfam" id="PF04542">
    <property type="entry name" value="Sigma70_r2"/>
    <property type="match status" value="1"/>
</dbReference>
<evidence type="ECO:0000256" key="3">
    <source>
        <dbReference type="ARBA" id="ARBA00023082"/>
    </source>
</evidence>
<dbReference type="STRING" id="1742973.COMA2_180008"/>
<evidence type="ECO:0000313" key="9">
    <source>
        <dbReference type="Proteomes" id="UP000198736"/>
    </source>
</evidence>
<dbReference type="Pfam" id="PF08281">
    <property type="entry name" value="Sigma70_r4_2"/>
    <property type="match status" value="1"/>
</dbReference>
<gene>
    <name evidence="8" type="primary">sigZ</name>
    <name evidence="8" type="ORF">COMA2_180008</name>
</gene>
<keyword evidence="9" id="KW-1185">Reference proteome</keyword>
<dbReference type="PANTHER" id="PTHR43133:SF62">
    <property type="entry name" value="RNA POLYMERASE SIGMA FACTOR SIGZ"/>
    <property type="match status" value="1"/>
</dbReference>
<keyword evidence="4" id="KW-0804">Transcription</keyword>
<dbReference type="GO" id="GO:0016987">
    <property type="term" value="F:sigma factor activity"/>
    <property type="evidence" value="ECO:0007669"/>
    <property type="project" value="UniProtKB-KW"/>
</dbReference>
<dbReference type="GO" id="GO:0006352">
    <property type="term" value="P:DNA-templated transcription initiation"/>
    <property type="evidence" value="ECO:0007669"/>
    <property type="project" value="InterPro"/>
</dbReference>
<organism evidence="8 9">
    <name type="scientific">Candidatus Nitrospira nitrificans</name>
    <dbReference type="NCBI Taxonomy" id="1742973"/>
    <lineage>
        <taxon>Bacteria</taxon>
        <taxon>Pseudomonadati</taxon>
        <taxon>Nitrospirota</taxon>
        <taxon>Nitrospiria</taxon>
        <taxon>Nitrospirales</taxon>
        <taxon>Nitrospiraceae</taxon>
        <taxon>Nitrospira</taxon>
    </lineage>
</organism>
<evidence type="ECO:0000313" key="8">
    <source>
        <dbReference type="EMBL" id="CUS34658.1"/>
    </source>
</evidence>
<comment type="similarity">
    <text evidence="1">Belongs to the sigma-70 factor family. ECF subfamily.</text>
</comment>
<dbReference type="NCBIfam" id="TIGR02937">
    <property type="entry name" value="sigma70-ECF"/>
    <property type="match status" value="1"/>
</dbReference>
<dbReference type="InterPro" id="IPR013249">
    <property type="entry name" value="RNA_pol_sigma70_r4_t2"/>
</dbReference>
<dbReference type="Proteomes" id="UP000198736">
    <property type="component" value="Unassembled WGS sequence"/>
</dbReference>
<dbReference type="SUPFAM" id="SSF88946">
    <property type="entry name" value="Sigma2 domain of RNA polymerase sigma factors"/>
    <property type="match status" value="1"/>
</dbReference>
<feature type="domain" description="RNA polymerase sigma factor 70 region 4 type 2" evidence="7">
    <location>
        <begin position="113"/>
        <end position="164"/>
    </location>
</feature>
<dbReference type="PANTHER" id="PTHR43133">
    <property type="entry name" value="RNA POLYMERASE ECF-TYPE SIGMA FACTO"/>
    <property type="match status" value="1"/>
</dbReference>
<dbReference type="Gene3D" id="1.10.10.10">
    <property type="entry name" value="Winged helix-like DNA-binding domain superfamily/Winged helix DNA-binding domain"/>
    <property type="match status" value="1"/>
</dbReference>
<dbReference type="EMBL" id="CZPZ01000010">
    <property type="protein sequence ID" value="CUS34658.1"/>
    <property type="molecule type" value="Genomic_DNA"/>
</dbReference>
<protein>
    <recommendedName>
        <fullName evidence="5">RNA polymerase sigma factor SigZ</fullName>
    </recommendedName>
</protein>
<evidence type="ECO:0000256" key="5">
    <source>
        <dbReference type="NCBIfam" id="TIGR02959"/>
    </source>
</evidence>
<proteinExistence type="inferred from homology"/>
<dbReference type="AlphaFoldDB" id="A0A0S4LHN2"/>
<dbReference type="CDD" id="cd06171">
    <property type="entry name" value="Sigma70_r4"/>
    <property type="match status" value="1"/>
</dbReference>
<dbReference type="SUPFAM" id="SSF88659">
    <property type="entry name" value="Sigma3 and sigma4 domains of RNA polymerase sigma factors"/>
    <property type="match status" value="1"/>
</dbReference>
<dbReference type="NCBIfam" id="TIGR02959">
    <property type="entry name" value="SigZ"/>
    <property type="match status" value="1"/>
</dbReference>
<sequence>MTKTTEELWQLVHDGLRAFIAKRVNDHGHVDDILQEVFARAHRQMDSVNDPCRLVSWIYQITRNAIIDHYRKPERLREVPAGLSSKLEVLNDGSRILETTGGAAELRAELAGCLRPMIERLPRDYREAIILVELKGLTQQAAAKQMGISLSGMKSRVQRGRARLKQMLDDCCLIELDRRGGVIDYQSRTEGDSCLNPKRSGTPAVS</sequence>
<evidence type="ECO:0000259" key="7">
    <source>
        <dbReference type="Pfam" id="PF08281"/>
    </source>
</evidence>
<dbReference type="InterPro" id="IPR014304">
    <property type="entry name" value="RNA_pol_sigma-Z"/>
</dbReference>
<dbReference type="InterPro" id="IPR013324">
    <property type="entry name" value="RNA_pol_sigma_r3/r4-like"/>
</dbReference>
<dbReference type="GO" id="GO:0003677">
    <property type="term" value="F:DNA binding"/>
    <property type="evidence" value="ECO:0007669"/>
    <property type="project" value="InterPro"/>
</dbReference>
<dbReference type="InterPro" id="IPR036388">
    <property type="entry name" value="WH-like_DNA-bd_sf"/>
</dbReference>
<reference evidence="8" key="1">
    <citation type="submission" date="2015-10" db="EMBL/GenBank/DDBJ databases">
        <authorList>
            <person name="Gilbert D.G."/>
        </authorList>
    </citation>
    <scope>NUCLEOTIDE SEQUENCE [LARGE SCALE GENOMIC DNA]</scope>
    <source>
        <strain evidence="8">COMA2</strain>
    </source>
</reference>
<dbReference type="InterPro" id="IPR007627">
    <property type="entry name" value="RNA_pol_sigma70_r2"/>
</dbReference>
<name>A0A0S4LHN2_9BACT</name>